<feature type="region of interest" description="Disordered" evidence="1">
    <location>
        <begin position="122"/>
        <end position="150"/>
    </location>
</feature>
<name>A0AAQ4FLE1_AMBAM</name>
<keyword evidence="3" id="KW-1185">Reference proteome</keyword>
<evidence type="ECO:0000313" key="3">
    <source>
        <dbReference type="Proteomes" id="UP001321473"/>
    </source>
</evidence>
<dbReference type="Proteomes" id="UP001321473">
    <property type="component" value="Unassembled WGS sequence"/>
</dbReference>
<evidence type="ECO:0008006" key="4">
    <source>
        <dbReference type="Google" id="ProtNLM"/>
    </source>
</evidence>
<dbReference type="EMBL" id="JARKHS020001943">
    <property type="protein sequence ID" value="KAK8787312.1"/>
    <property type="molecule type" value="Genomic_DNA"/>
</dbReference>
<evidence type="ECO:0000256" key="1">
    <source>
        <dbReference type="SAM" id="MobiDB-lite"/>
    </source>
</evidence>
<accession>A0AAQ4FLE1</accession>
<dbReference type="InterPro" id="IPR036259">
    <property type="entry name" value="MFS_trans_sf"/>
</dbReference>
<gene>
    <name evidence="2" type="ORF">V5799_022913</name>
</gene>
<proteinExistence type="predicted"/>
<comment type="caution">
    <text evidence="2">The sequence shown here is derived from an EMBL/GenBank/DDBJ whole genome shotgun (WGS) entry which is preliminary data.</text>
</comment>
<reference evidence="2 3" key="1">
    <citation type="journal article" date="2023" name="Arcadia Sci">
        <title>De novo assembly of a long-read Amblyomma americanum tick genome.</title>
        <authorList>
            <person name="Chou S."/>
            <person name="Poskanzer K.E."/>
            <person name="Rollins M."/>
            <person name="Thuy-Boun P.S."/>
        </authorList>
    </citation>
    <scope>NUCLEOTIDE SEQUENCE [LARGE SCALE GENOMIC DNA]</scope>
    <source>
        <strain evidence="2">F_SG_1</strain>
        <tissue evidence="2">Salivary glands</tissue>
    </source>
</reference>
<protein>
    <recommendedName>
        <fullName evidence="4">Transporter</fullName>
    </recommendedName>
</protein>
<feature type="compositionally biased region" description="Basic residues" evidence="1">
    <location>
        <begin position="137"/>
        <end position="150"/>
    </location>
</feature>
<organism evidence="2 3">
    <name type="scientific">Amblyomma americanum</name>
    <name type="common">Lone star tick</name>
    <dbReference type="NCBI Taxonomy" id="6943"/>
    <lineage>
        <taxon>Eukaryota</taxon>
        <taxon>Metazoa</taxon>
        <taxon>Ecdysozoa</taxon>
        <taxon>Arthropoda</taxon>
        <taxon>Chelicerata</taxon>
        <taxon>Arachnida</taxon>
        <taxon>Acari</taxon>
        <taxon>Parasitiformes</taxon>
        <taxon>Ixodida</taxon>
        <taxon>Ixodoidea</taxon>
        <taxon>Ixodidae</taxon>
        <taxon>Amblyomminae</taxon>
        <taxon>Amblyomma</taxon>
    </lineage>
</organism>
<dbReference type="Gene3D" id="1.20.1250.20">
    <property type="entry name" value="MFS general substrate transporter like domains"/>
    <property type="match status" value="1"/>
</dbReference>
<dbReference type="AlphaFoldDB" id="A0AAQ4FLE1"/>
<evidence type="ECO:0000313" key="2">
    <source>
        <dbReference type="EMBL" id="KAK8787312.1"/>
    </source>
</evidence>
<sequence>MCLLGSTCCLRSVAIYAKPRLVGDVLLVFAECCARVLVPSAYLYMAELLPTGLRCAVLCGAYAVGRLGGVNASALSLLEDAGREDLKFAIVGSALLSGVAAMYGLPETSYGLLDARAAEDDKEEVKVRQESPDATTRRRRKRKQERKGKP</sequence>
<feature type="compositionally biased region" description="Basic and acidic residues" evidence="1">
    <location>
        <begin position="122"/>
        <end position="131"/>
    </location>
</feature>